<keyword evidence="1" id="KW-0472">Membrane</keyword>
<keyword evidence="1" id="KW-1133">Transmembrane helix</keyword>
<dbReference type="AlphaFoldDB" id="A0A2R4A3V2"/>
<evidence type="ECO:0000256" key="1">
    <source>
        <dbReference type="SAM" id="Phobius"/>
    </source>
</evidence>
<keyword evidence="3" id="KW-0496">Mitochondrion</keyword>
<evidence type="ECO:0000313" key="3">
    <source>
        <dbReference type="EMBL" id="AVR57757.1"/>
    </source>
</evidence>
<keyword evidence="1" id="KW-0812">Transmembrane</keyword>
<sequence>MNMKTFFIRRGIHKGWTTPNLPAHILELQDKPLIRILRVLGGISILTLLGRARGLLELNIYFVYIAMIVAFVFVLYNIYISYHRSCYIYKIINTDELEVRNSPLDKTRIAKIVMCAKGACDYAPHIGVRFNAWCRSNSKRFKSLFFLLIPLIGSGINKVLPPKSSTETWAEAVQKNVSAVNDKNQDINIVNEVISKTKGFENLSNEDRKEFINVLKEVQNAQVNELEESKKKVRDLLNNPPKN</sequence>
<evidence type="ECO:0000313" key="2">
    <source>
        <dbReference type="EMBL" id="AVR57734.1"/>
    </source>
</evidence>
<name>A0A2R4A3V2_9AGAR</name>
<dbReference type="EMBL" id="MG783568">
    <property type="protein sequence ID" value="AVR57734.1"/>
    <property type="molecule type" value="Genomic_DNA"/>
</dbReference>
<gene>
    <name evidence="3" type="primary">orf5</name>
    <name evidence="2" type="ORF">C0989_000030</name>
    <name evidence="3" type="ORF">C0989_000031</name>
</gene>
<dbReference type="EMBL" id="MG783568">
    <property type="protein sequence ID" value="AVR57757.1"/>
    <property type="molecule type" value="Genomic_DNA"/>
</dbReference>
<feature type="transmembrane region" description="Helical" evidence="1">
    <location>
        <begin position="36"/>
        <end position="54"/>
    </location>
</feature>
<feature type="transmembrane region" description="Helical" evidence="1">
    <location>
        <begin position="60"/>
        <end position="80"/>
    </location>
</feature>
<protein>
    <submittedName>
        <fullName evidence="3">Uncharacterized protein</fullName>
    </submittedName>
</protein>
<reference evidence="3" key="1">
    <citation type="submission" date="2018-01" db="EMBL/GenBank/DDBJ databases">
        <title>Comparative mitochondrial genomics of the basidiomycete Termitomyces.</title>
        <authorList>
            <person name="Nieuwenhuis M."/>
        </authorList>
    </citation>
    <scope>NUCLEOTIDE SEQUENCE</scope>
    <source>
        <strain evidence="3">T132</strain>
    </source>
</reference>
<organism evidence="3">
    <name type="scientific">Termitomyces sp. T132</name>
    <dbReference type="NCBI Taxonomy" id="2136985"/>
    <lineage>
        <taxon>Eukaryota</taxon>
        <taxon>Fungi</taxon>
        <taxon>Dikarya</taxon>
        <taxon>Basidiomycota</taxon>
        <taxon>Agaricomycotina</taxon>
        <taxon>Agaricomycetes</taxon>
        <taxon>Agaricomycetidae</taxon>
        <taxon>Agaricales</taxon>
        <taxon>Tricholomatineae</taxon>
        <taxon>Lyophyllaceae</taxon>
        <taxon>Termitomyces</taxon>
    </lineage>
</organism>
<accession>A0A2R4A3V2</accession>
<proteinExistence type="predicted"/>
<geneLocation type="mitochondrion" evidence="3"/>